<gene>
    <name evidence="2" type="ORF">A3J05_02260</name>
</gene>
<organism evidence="2 3">
    <name type="scientific">Candidatus Doudnabacteria bacterium RIFCSPLOWO2_02_FULL_48_13</name>
    <dbReference type="NCBI Taxonomy" id="1817845"/>
    <lineage>
        <taxon>Bacteria</taxon>
        <taxon>Candidatus Doudnaibacteriota</taxon>
    </lineage>
</organism>
<keyword evidence="1" id="KW-0810">Translation regulation</keyword>
<dbReference type="AlphaFoldDB" id="A0A1F5Q8B0"/>
<dbReference type="InterPro" id="IPR003489">
    <property type="entry name" value="RHF/RaiA"/>
</dbReference>
<dbReference type="NCBIfam" id="TIGR00741">
    <property type="entry name" value="yfiA"/>
    <property type="match status" value="1"/>
</dbReference>
<evidence type="ECO:0000313" key="2">
    <source>
        <dbReference type="EMBL" id="OGE98378.1"/>
    </source>
</evidence>
<dbReference type="PANTHER" id="PTHR33231">
    <property type="entry name" value="30S RIBOSOMAL PROTEIN"/>
    <property type="match status" value="1"/>
</dbReference>
<evidence type="ECO:0000256" key="1">
    <source>
        <dbReference type="ARBA" id="ARBA00022845"/>
    </source>
</evidence>
<dbReference type="Pfam" id="PF02482">
    <property type="entry name" value="Ribosomal_S30AE"/>
    <property type="match status" value="1"/>
</dbReference>
<dbReference type="PANTHER" id="PTHR33231:SF1">
    <property type="entry name" value="30S RIBOSOMAL PROTEIN"/>
    <property type="match status" value="1"/>
</dbReference>
<dbReference type="InterPro" id="IPR036567">
    <property type="entry name" value="RHF-like"/>
</dbReference>
<protein>
    <submittedName>
        <fullName evidence="2">Ribosomal subunit interface protein</fullName>
    </submittedName>
</protein>
<comment type="caution">
    <text evidence="2">The sequence shown here is derived from an EMBL/GenBank/DDBJ whole genome shotgun (WGS) entry which is preliminary data.</text>
</comment>
<name>A0A1F5Q8B0_9BACT</name>
<dbReference type="GO" id="GO:0045900">
    <property type="term" value="P:negative regulation of translational elongation"/>
    <property type="evidence" value="ECO:0007669"/>
    <property type="project" value="TreeGrafter"/>
</dbReference>
<sequence>MNIQIKGTNLELTEPLKNYVNEKIGNLEHYSNEIQNGRVELETSTRHQKGFFRCEVNLDMPHMAVIRAESTEPDLYAAIDLVVPKLREQIERHKGRAHGEDRRLQRYMKTIFAWRPWKKS</sequence>
<dbReference type="Proteomes" id="UP000177235">
    <property type="component" value="Unassembled WGS sequence"/>
</dbReference>
<evidence type="ECO:0000313" key="3">
    <source>
        <dbReference type="Proteomes" id="UP000177235"/>
    </source>
</evidence>
<proteinExistence type="predicted"/>
<dbReference type="CDD" id="cd00552">
    <property type="entry name" value="RaiA"/>
    <property type="match status" value="1"/>
</dbReference>
<dbReference type="EMBL" id="MFFF01000034">
    <property type="protein sequence ID" value="OGE98378.1"/>
    <property type="molecule type" value="Genomic_DNA"/>
</dbReference>
<reference evidence="2 3" key="1">
    <citation type="journal article" date="2016" name="Nat. Commun.">
        <title>Thousands of microbial genomes shed light on interconnected biogeochemical processes in an aquifer system.</title>
        <authorList>
            <person name="Anantharaman K."/>
            <person name="Brown C.T."/>
            <person name="Hug L.A."/>
            <person name="Sharon I."/>
            <person name="Castelle C.J."/>
            <person name="Probst A.J."/>
            <person name="Thomas B.C."/>
            <person name="Singh A."/>
            <person name="Wilkins M.J."/>
            <person name="Karaoz U."/>
            <person name="Brodie E.L."/>
            <person name="Williams K.H."/>
            <person name="Hubbard S.S."/>
            <person name="Banfield J.F."/>
        </authorList>
    </citation>
    <scope>NUCLEOTIDE SEQUENCE [LARGE SCALE GENOMIC DNA]</scope>
</reference>
<accession>A0A1F5Q8B0</accession>
<dbReference type="Gene3D" id="3.30.160.100">
    <property type="entry name" value="Ribosome hibernation promotion factor-like"/>
    <property type="match status" value="1"/>
</dbReference>
<dbReference type="InterPro" id="IPR050574">
    <property type="entry name" value="HPF/YfiA_ribosome-assoc"/>
</dbReference>
<dbReference type="SUPFAM" id="SSF69754">
    <property type="entry name" value="Ribosome binding protein Y (YfiA homologue)"/>
    <property type="match status" value="1"/>
</dbReference>
<dbReference type="GO" id="GO:0043024">
    <property type="term" value="F:ribosomal small subunit binding"/>
    <property type="evidence" value="ECO:0007669"/>
    <property type="project" value="TreeGrafter"/>
</dbReference>
<dbReference type="GO" id="GO:0022627">
    <property type="term" value="C:cytosolic small ribosomal subunit"/>
    <property type="evidence" value="ECO:0007669"/>
    <property type="project" value="TreeGrafter"/>
</dbReference>